<comment type="caution">
    <text evidence="2">The sequence shown here is derived from an EMBL/GenBank/DDBJ whole genome shotgun (WGS) entry which is preliminary data.</text>
</comment>
<dbReference type="AlphaFoldDB" id="A0A0P6XGH8"/>
<evidence type="ECO:0000313" key="2">
    <source>
        <dbReference type="EMBL" id="KPL82568.1"/>
    </source>
</evidence>
<dbReference type="EMBL" id="LGKO01000005">
    <property type="protein sequence ID" value="KPL82568.1"/>
    <property type="molecule type" value="Genomic_DNA"/>
</dbReference>
<dbReference type="Proteomes" id="UP000050544">
    <property type="component" value="Unassembled WGS sequence"/>
</dbReference>
<keyword evidence="1" id="KW-0472">Membrane</keyword>
<feature type="transmembrane region" description="Helical" evidence="1">
    <location>
        <begin position="12"/>
        <end position="31"/>
    </location>
</feature>
<dbReference type="OrthoDB" id="9940628at2"/>
<keyword evidence="1" id="KW-0812">Transmembrane</keyword>
<sequence length="62" mass="7082">MEQPANTFTYFIAGYAVIFGAMLIYLVSLVVRWHHLRQDEALLTQLEAEKANPQARDQAFSP</sequence>
<accession>A0A0P6XGH8</accession>
<evidence type="ECO:0000256" key="1">
    <source>
        <dbReference type="SAM" id="Phobius"/>
    </source>
</evidence>
<gene>
    <name evidence="2" type="ORF">SE15_10625</name>
</gene>
<evidence type="ECO:0000313" key="3">
    <source>
        <dbReference type="Proteomes" id="UP000050544"/>
    </source>
</evidence>
<proteinExistence type="predicted"/>
<keyword evidence="1" id="KW-1133">Transmembrane helix</keyword>
<keyword evidence="3" id="KW-1185">Reference proteome</keyword>
<organism evidence="2 3">
    <name type="scientific">Thermanaerothrix daxensis</name>
    <dbReference type="NCBI Taxonomy" id="869279"/>
    <lineage>
        <taxon>Bacteria</taxon>
        <taxon>Bacillati</taxon>
        <taxon>Chloroflexota</taxon>
        <taxon>Anaerolineae</taxon>
        <taxon>Anaerolineales</taxon>
        <taxon>Anaerolineaceae</taxon>
        <taxon>Thermanaerothrix</taxon>
    </lineage>
</organism>
<dbReference type="RefSeq" id="WP_054522080.1">
    <property type="nucleotide sequence ID" value="NZ_LGKO01000005.1"/>
</dbReference>
<name>A0A0P6XGH8_9CHLR</name>
<dbReference type="STRING" id="869279.SE15_10625"/>
<reference evidence="2 3" key="1">
    <citation type="submission" date="2015-07" db="EMBL/GenBank/DDBJ databases">
        <title>Whole genome sequence of Thermanaerothrix daxensis DSM 23592.</title>
        <authorList>
            <person name="Hemp J."/>
            <person name="Ward L.M."/>
            <person name="Pace L.A."/>
            <person name="Fischer W.W."/>
        </authorList>
    </citation>
    <scope>NUCLEOTIDE SEQUENCE [LARGE SCALE GENOMIC DNA]</scope>
    <source>
        <strain evidence="2 3">GNS-1</strain>
    </source>
</reference>
<evidence type="ECO:0008006" key="4">
    <source>
        <dbReference type="Google" id="ProtNLM"/>
    </source>
</evidence>
<protein>
    <recommendedName>
        <fullName evidence="4">Heme exporter protein D</fullName>
    </recommendedName>
</protein>